<dbReference type="RefSeq" id="WP_069989170.1">
    <property type="nucleotide sequence ID" value="NZ_JACOQK010000001.1"/>
</dbReference>
<feature type="transmembrane region" description="Helical" evidence="7">
    <location>
        <begin position="50"/>
        <end position="71"/>
    </location>
</feature>
<evidence type="ECO:0000256" key="2">
    <source>
        <dbReference type="ARBA" id="ARBA00022448"/>
    </source>
</evidence>
<evidence type="ECO:0000256" key="5">
    <source>
        <dbReference type="ARBA" id="ARBA00022989"/>
    </source>
</evidence>
<keyword evidence="3 7" id="KW-0812">Transmembrane</keyword>
<dbReference type="EMBL" id="JACOQK010000001">
    <property type="protein sequence ID" value="MBC5786717.1"/>
    <property type="molecule type" value="Genomic_DNA"/>
</dbReference>
<evidence type="ECO:0000313" key="8">
    <source>
        <dbReference type="EMBL" id="MBC5786717.1"/>
    </source>
</evidence>
<feature type="transmembrane region" description="Helical" evidence="7">
    <location>
        <begin position="183"/>
        <end position="201"/>
    </location>
</feature>
<feature type="transmembrane region" description="Helical" evidence="7">
    <location>
        <begin position="141"/>
        <end position="171"/>
    </location>
</feature>
<dbReference type="Proteomes" id="UP000649151">
    <property type="component" value="Unassembled WGS sequence"/>
</dbReference>
<evidence type="ECO:0000256" key="1">
    <source>
        <dbReference type="ARBA" id="ARBA00004127"/>
    </source>
</evidence>
<feature type="transmembrane region" description="Helical" evidence="7">
    <location>
        <begin position="12"/>
        <end position="30"/>
    </location>
</feature>
<comment type="caution">
    <text evidence="8">The sequence shown here is derived from an EMBL/GenBank/DDBJ whole genome shotgun (WGS) entry which is preliminary data.</text>
</comment>
<organism evidence="8 9">
    <name type="scientific">Clostridium facile</name>
    <dbReference type="NCBI Taxonomy" id="2763035"/>
    <lineage>
        <taxon>Bacteria</taxon>
        <taxon>Bacillati</taxon>
        <taxon>Bacillota</taxon>
        <taxon>Clostridia</taxon>
        <taxon>Eubacteriales</taxon>
        <taxon>Clostridiaceae</taxon>
        <taxon>Clostridium</taxon>
    </lineage>
</organism>
<gene>
    <name evidence="8" type="ORF">H8Z77_01570</name>
</gene>
<feature type="transmembrane region" description="Helical" evidence="7">
    <location>
        <begin position="83"/>
        <end position="106"/>
    </location>
</feature>
<evidence type="ECO:0000256" key="3">
    <source>
        <dbReference type="ARBA" id="ARBA00022692"/>
    </source>
</evidence>
<reference evidence="8 9" key="1">
    <citation type="submission" date="2020-08" db="EMBL/GenBank/DDBJ databases">
        <title>Genome public.</title>
        <authorList>
            <person name="Liu C."/>
            <person name="Sun Q."/>
        </authorList>
    </citation>
    <scope>NUCLEOTIDE SEQUENCE [LARGE SCALE GENOMIC DNA]</scope>
    <source>
        <strain evidence="8 9">NSJ-27</strain>
    </source>
</reference>
<keyword evidence="9" id="KW-1185">Reference proteome</keyword>
<keyword evidence="2" id="KW-0813">Transport</keyword>
<dbReference type="Pfam" id="PF02508">
    <property type="entry name" value="Rnf-Nqr"/>
    <property type="match status" value="1"/>
</dbReference>
<evidence type="ECO:0000256" key="6">
    <source>
        <dbReference type="ARBA" id="ARBA00023136"/>
    </source>
</evidence>
<dbReference type="InterPro" id="IPR003667">
    <property type="entry name" value="NqrDE/RnfAE"/>
</dbReference>
<evidence type="ECO:0000313" key="9">
    <source>
        <dbReference type="Proteomes" id="UP000649151"/>
    </source>
</evidence>
<evidence type="ECO:0000256" key="7">
    <source>
        <dbReference type="SAM" id="Phobius"/>
    </source>
</evidence>
<keyword evidence="4" id="KW-1278">Translocase</keyword>
<keyword evidence="5 7" id="KW-1133">Transmembrane helix</keyword>
<accession>A0ABR7IPB8</accession>
<comment type="subcellular location">
    <subcellularLocation>
        <location evidence="1">Endomembrane system</location>
        <topology evidence="1">Multi-pass membrane protein</topology>
    </subcellularLocation>
</comment>
<dbReference type="PANTHER" id="PTHR30335">
    <property type="entry name" value="INTEGRAL MEMBRANE PROTEIN OF SOXR-REDUCING COMPLEX"/>
    <property type="match status" value="1"/>
</dbReference>
<dbReference type="InterPro" id="IPR050133">
    <property type="entry name" value="NqrDE/RnfAE_oxidrdctase"/>
</dbReference>
<evidence type="ECO:0000256" key="4">
    <source>
        <dbReference type="ARBA" id="ARBA00022967"/>
    </source>
</evidence>
<feature type="transmembrane region" description="Helical" evidence="7">
    <location>
        <begin position="118"/>
        <end position="135"/>
    </location>
</feature>
<evidence type="ECO:0008006" key="10">
    <source>
        <dbReference type="Google" id="ProtNLM"/>
    </source>
</evidence>
<keyword evidence="6 7" id="KW-0472">Membrane</keyword>
<dbReference type="PANTHER" id="PTHR30335:SF0">
    <property type="entry name" value="ION-TRANSLOCATING OXIDOREDUCTASE COMPLEX SUBUNIT A"/>
    <property type="match status" value="1"/>
</dbReference>
<sequence length="207" mass="22921">MSSQLIGSTLNYTGTFFSMMLVAIFLENTIFSRTLGTSTVLLMLRKKINLLLFGIILTTITVIASIITYFVNPLLQNLEYRYYITPLVYVAIIGAVYIAAVLLVSALPNRFSKEIKPMIHLSAFNCTVLGALLLINSLKTISFWSAIGFGLGTGLGFMLAVFLLAVSYSYLYSNHIPKPFRGFPITMMYIGILSMAFYGLIGHQLPV</sequence>
<protein>
    <recommendedName>
        <fullName evidence="10">Electron transport complex protein RnfA</fullName>
    </recommendedName>
</protein>
<name>A0ABR7IPB8_9CLOT</name>
<proteinExistence type="predicted"/>
<dbReference type="PIRSF" id="PIRSF006102">
    <property type="entry name" value="NQR_DE"/>
    <property type="match status" value="1"/>
</dbReference>